<keyword evidence="2" id="KW-0732">Signal</keyword>
<sequence>MKALISSLVVAGALIVPVVSFAQDGGNYPVTRDTVRAQLVQAEQSGELHQSKVHYPRFDRSAHAVASNVAPAGNVDYGPATNGSEQSGQPASVSHDVAGHSLYSRH</sequence>
<accession>A0ABM8U019</accession>
<feature type="compositionally biased region" description="Polar residues" evidence="1">
    <location>
        <begin position="81"/>
        <end position="92"/>
    </location>
</feature>
<feature type="signal peptide" evidence="2">
    <location>
        <begin position="1"/>
        <end position="22"/>
    </location>
</feature>
<keyword evidence="4" id="KW-1185">Reference proteome</keyword>
<dbReference type="InterPro" id="IPR025421">
    <property type="entry name" value="DUF4148"/>
</dbReference>
<dbReference type="Proteomes" id="UP000789752">
    <property type="component" value="Unassembled WGS sequence"/>
</dbReference>
<name>A0ABM8U019_9BURK</name>
<protein>
    <recommendedName>
        <fullName evidence="5">DUF4148 domain-containing protein</fullName>
    </recommendedName>
</protein>
<organism evidence="3 4">
    <name type="scientific">Paraburkholderia gardini</name>
    <dbReference type="NCBI Taxonomy" id="2823469"/>
    <lineage>
        <taxon>Bacteria</taxon>
        <taxon>Pseudomonadati</taxon>
        <taxon>Pseudomonadota</taxon>
        <taxon>Betaproteobacteria</taxon>
        <taxon>Burkholderiales</taxon>
        <taxon>Burkholderiaceae</taxon>
        <taxon>Paraburkholderia</taxon>
    </lineage>
</organism>
<feature type="chain" id="PRO_5045979120" description="DUF4148 domain-containing protein" evidence="2">
    <location>
        <begin position="23"/>
        <end position="106"/>
    </location>
</feature>
<dbReference type="RefSeq" id="WP_228975822.1">
    <property type="nucleotide sequence ID" value="NZ_CAJQYY010000005.1"/>
</dbReference>
<evidence type="ECO:0008006" key="5">
    <source>
        <dbReference type="Google" id="ProtNLM"/>
    </source>
</evidence>
<dbReference type="EMBL" id="CAJQYY010000005">
    <property type="protein sequence ID" value="CAG4891424.1"/>
    <property type="molecule type" value="Genomic_DNA"/>
</dbReference>
<evidence type="ECO:0000313" key="3">
    <source>
        <dbReference type="EMBL" id="CAG4891424.1"/>
    </source>
</evidence>
<feature type="region of interest" description="Disordered" evidence="1">
    <location>
        <begin position="73"/>
        <end position="106"/>
    </location>
</feature>
<dbReference type="Pfam" id="PF13663">
    <property type="entry name" value="DUF4148"/>
    <property type="match status" value="1"/>
</dbReference>
<gene>
    <name evidence="3" type="ORF">R54767_01123</name>
</gene>
<evidence type="ECO:0000256" key="1">
    <source>
        <dbReference type="SAM" id="MobiDB-lite"/>
    </source>
</evidence>
<comment type="caution">
    <text evidence="3">The sequence shown here is derived from an EMBL/GenBank/DDBJ whole genome shotgun (WGS) entry which is preliminary data.</text>
</comment>
<proteinExistence type="predicted"/>
<evidence type="ECO:0000256" key="2">
    <source>
        <dbReference type="SAM" id="SignalP"/>
    </source>
</evidence>
<evidence type="ECO:0000313" key="4">
    <source>
        <dbReference type="Proteomes" id="UP000789752"/>
    </source>
</evidence>
<reference evidence="3 4" key="1">
    <citation type="submission" date="2021-04" db="EMBL/GenBank/DDBJ databases">
        <authorList>
            <person name="Vanwijnsberghe S."/>
        </authorList>
    </citation>
    <scope>NUCLEOTIDE SEQUENCE [LARGE SCALE GENOMIC DNA]</scope>
    <source>
        <strain evidence="3 4">LMG 32171</strain>
    </source>
</reference>